<sequence>RQFREHFSRDVTFNPDFLRTYQPGCILGAGGFGCVIKARHRIQGHDVAFKFISKSQIPPVGWTEDDDGEPLPLEVKLMKMAVHENIAKSLDVFQDNDFFYVGVELHGSHWSIPTDQEDEGGCSLLDYVSARGTPSEDHARYIFGQLVEAVHYLRSIGISHGDIKLENALIDNTLKVKLIDFGNAVLDDLSLPIRHQLHKAENYGGTPEYMPPECFLDRMVYYPPADVWSLGILLVQMLTGSLPFLEQEDILLMNWRFERESAVELWRELSEEAQHLIDKTCVVREIEDRATIEGVRGHPWLVGWRIVGEMMEVVKELKTA</sequence>
<dbReference type="EMBL" id="MU274924">
    <property type="protein sequence ID" value="KAI0086294.1"/>
    <property type="molecule type" value="Genomic_DNA"/>
</dbReference>
<proteinExistence type="predicted"/>
<evidence type="ECO:0000313" key="2">
    <source>
        <dbReference type="Proteomes" id="UP001055072"/>
    </source>
</evidence>
<gene>
    <name evidence="1" type="ORF">BDY19DRAFT_894917</name>
</gene>
<accession>A0ACB8TWS0</accession>
<comment type="caution">
    <text evidence="1">The sequence shown here is derived from an EMBL/GenBank/DDBJ whole genome shotgun (WGS) entry which is preliminary data.</text>
</comment>
<organism evidence="1 2">
    <name type="scientific">Irpex rosettiformis</name>
    <dbReference type="NCBI Taxonomy" id="378272"/>
    <lineage>
        <taxon>Eukaryota</taxon>
        <taxon>Fungi</taxon>
        <taxon>Dikarya</taxon>
        <taxon>Basidiomycota</taxon>
        <taxon>Agaricomycotina</taxon>
        <taxon>Agaricomycetes</taxon>
        <taxon>Polyporales</taxon>
        <taxon>Irpicaceae</taxon>
        <taxon>Irpex</taxon>
    </lineage>
</organism>
<name>A0ACB8TWS0_9APHY</name>
<evidence type="ECO:0000313" key="1">
    <source>
        <dbReference type="EMBL" id="KAI0086294.1"/>
    </source>
</evidence>
<keyword evidence="2" id="KW-1185">Reference proteome</keyword>
<reference evidence="1" key="1">
    <citation type="journal article" date="2021" name="Environ. Microbiol.">
        <title>Gene family expansions and transcriptome signatures uncover fungal adaptations to wood decay.</title>
        <authorList>
            <person name="Hage H."/>
            <person name="Miyauchi S."/>
            <person name="Viragh M."/>
            <person name="Drula E."/>
            <person name="Min B."/>
            <person name="Chaduli D."/>
            <person name="Navarro D."/>
            <person name="Favel A."/>
            <person name="Norest M."/>
            <person name="Lesage-Meessen L."/>
            <person name="Balint B."/>
            <person name="Merenyi Z."/>
            <person name="de Eugenio L."/>
            <person name="Morin E."/>
            <person name="Martinez A.T."/>
            <person name="Baldrian P."/>
            <person name="Stursova M."/>
            <person name="Martinez M.J."/>
            <person name="Novotny C."/>
            <person name="Magnuson J.K."/>
            <person name="Spatafora J.W."/>
            <person name="Maurice S."/>
            <person name="Pangilinan J."/>
            <person name="Andreopoulos W."/>
            <person name="LaButti K."/>
            <person name="Hundley H."/>
            <person name="Na H."/>
            <person name="Kuo A."/>
            <person name="Barry K."/>
            <person name="Lipzen A."/>
            <person name="Henrissat B."/>
            <person name="Riley R."/>
            <person name="Ahrendt S."/>
            <person name="Nagy L.G."/>
            <person name="Grigoriev I.V."/>
            <person name="Martin F."/>
            <person name="Rosso M.N."/>
        </authorList>
    </citation>
    <scope>NUCLEOTIDE SEQUENCE</scope>
    <source>
        <strain evidence="1">CBS 384.51</strain>
    </source>
</reference>
<protein>
    <submittedName>
        <fullName evidence="1">Kinase-like domain-containing protein</fullName>
    </submittedName>
</protein>
<feature type="non-terminal residue" evidence="1">
    <location>
        <position position="1"/>
    </location>
</feature>
<dbReference type="Proteomes" id="UP001055072">
    <property type="component" value="Unassembled WGS sequence"/>
</dbReference>